<feature type="region of interest" description="Disordered" evidence="3">
    <location>
        <begin position="21"/>
        <end position="101"/>
    </location>
</feature>
<dbReference type="InterPro" id="IPR035521">
    <property type="entry name" value="Fus1_SH3"/>
</dbReference>
<keyword evidence="7" id="KW-1185">Reference proteome</keyword>
<feature type="region of interest" description="Disordered" evidence="3">
    <location>
        <begin position="129"/>
        <end position="160"/>
    </location>
</feature>
<dbReference type="InterPro" id="IPR001452">
    <property type="entry name" value="SH3_domain"/>
</dbReference>
<dbReference type="EMBL" id="CAWUHB010000019">
    <property type="protein sequence ID" value="CAK7220109.1"/>
    <property type="molecule type" value="Genomic_DNA"/>
</dbReference>
<feature type="region of interest" description="Disordered" evidence="3">
    <location>
        <begin position="262"/>
        <end position="324"/>
    </location>
</feature>
<protein>
    <recommendedName>
        <fullName evidence="5">SH3 domain-containing protein</fullName>
    </recommendedName>
</protein>
<dbReference type="SUPFAM" id="SSF50044">
    <property type="entry name" value="SH3-domain"/>
    <property type="match status" value="1"/>
</dbReference>
<name>A0ABP0BLM0_9PEZI</name>
<feature type="compositionally biased region" description="Polar residues" evidence="3">
    <location>
        <begin position="619"/>
        <end position="630"/>
    </location>
</feature>
<evidence type="ECO:0000259" key="5">
    <source>
        <dbReference type="PROSITE" id="PS50002"/>
    </source>
</evidence>
<sequence length="640" mass="64481">MAHPHGLGQRDLWDTITSAVGNAFDPSEDKETKTTSTTTSDSKKTVVKTVLTTSTPEGYTGPLTTKTSKATAKTTPTTTATSTKATTTKATTTKTSSTETAAKTTTLNTSTGLPTSVATSAKSTDTKLAVDTTQPTTTSASITSAAATASPTASTTSSGTSTAAKAGIAIGVLAGVFFVFAIAFVLFRRHRNKVEAQRAADDEKVNGPFADSAAIGGVQKPARRSIFGGAAAAGAAGAAGAAAGSQFDSGFPNRRQSRGANIAMQNQSPMSARSPQAGSAWERPMTANDSSNPFGDGAQRLNSPYPPAQQGFPSVNPQGLDANGVSPVSPTGAVAAFAGGAVAGAAAGGMLTRKASTRKDGPNALDLTLAAPNNNLGPVPPSPAGTEYSMHSISPGMPMNASAGGAAIAAAGGPAVSTVHRVQLDFKPTLEDELELRAGQLVRLLHEYDDGWALCIRLDRSKQGVVPRTCLSTRPVKPRPPQGGGRPGPPVNPSGRPMTPQGGPGRMGPGPMAGSMAGPAMGPGMNPRPQSPANRPNTPQGGQPPQMMNQMRPQSPYGGPPGSGPQLASPAGARSMSPAPGSTGSPQSPVELPSSGSGSQPQSPSGMGTRRVTPPGPSPMSQQVRSTNSIGRKPVPGQAY</sequence>
<keyword evidence="1 2" id="KW-0728">SH3 domain</keyword>
<dbReference type="PROSITE" id="PS50002">
    <property type="entry name" value="SH3"/>
    <property type="match status" value="1"/>
</dbReference>
<dbReference type="CDD" id="cd11854">
    <property type="entry name" value="SH3_Fus1p"/>
    <property type="match status" value="1"/>
</dbReference>
<evidence type="ECO:0000256" key="4">
    <source>
        <dbReference type="SAM" id="Phobius"/>
    </source>
</evidence>
<dbReference type="Gene3D" id="2.30.30.40">
    <property type="entry name" value="SH3 Domains"/>
    <property type="match status" value="1"/>
</dbReference>
<keyword evidence="4" id="KW-0812">Transmembrane</keyword>
<dbReference type="InterPro" id="IPR036028">
    <property type="entry name" value="SH3-like_dom_sf"/>
</dbReference>
<feature type="transmembrane region" description="Helical" evidence="4">
    <location>
        <begin position="166"/>
        <end position="187"/>
    </location>
</feature>
<feature type="compositionally biased region" description="Low complexity" evidence="3">
    <location>
        <begin position="509"/>
        <end position="557"/>
    </location>
</feature>
<evidence type="ECO:0000313" key="6">
    <source>
        <dbReference type="EMBL" id="CAK7220109.1"/>
    </source>
</evidence>
<keyword evidence="4" id="KW-0472">Membrane</keyword>
<organism evidence="6 7">
    <name type="scientific">Sporothrix curviconia</name>
    <dbReference type="NCBI Taxonomy" id="1260050"/>
    <lineage>
        <taxon>Eukaryota</taxon>
        <taxon>Fungi</taxon>
        <taxon>Dikarya</taxon>
        <taxon>Ascomycota</taxon>
        <taxon>Pezizomycotina</taxon>
        <taxon>Sordariomycetes</taxon>
        <taxon>Sordariomycetidae</taxon>
        <taxon>Ophiostomatales</taxon>
        <taxon>Ophiostomataceae</taxon>
        <taxon>Sporothrix</taxon>
    </lineage>
</organism>
<evidence type="ECO:0000313" key="7">
    <source>
        <dbReference type="Proteomes" id="UP001642405"/>
    </source>
</evidence>
<comment type="caution">
    <text evidence="6">The sequence shown here is derived from an EMBL/GenBank/DDBJ whole genome shotgun (WGS) entry which is preliminary data.</text>
</comment>
<feature type="compositionally biased region" description="Low complexity" evidence="3">
    <location>
        <begin position="136"/>
        <end position="160"/>
    </location>
</feature>
<reference evidence="6 7" key="1">
    <citation type="submission" date="2024-01" db="EMBL/GenBank/DDBJ databases">
        <authorList>
            <person name="Allen C."/>
            <person name="Tagirdzhanova G."/>
        </authorList>
    </citation>
    <scope>NUCLEOTIDE SEQUENCE [LARGE SCALE GENOMIC DNA]</scope>
</reference>
<dbReference type="CDD" id="cd12087">
    <property type="entry name" value="TM_EGFR-like"/>
    <property type="match status" value="1"/>
</dbReference>
<feature type="compositionally biased region" description="Low complexity" evidence="3">
    <location>
        <begin position="593"/>
        <end position="606"/>
    </location>
</feature>
<evidence type="ECO:0000256" key="2">
    <source>
        <dbReference type="PROSITE-ProRule" id="PRU00192"/>
    </source>
</evidence>
<evidence type="ECO:0000256" key="3">
    <source>
        <dbReference type="SAM" id="MobiDB-lite"/>
    </source>
</evidence>
<keyword evidence="4" id="KW-1133">Transmembrane helix</keyword>
<feature type="domain" description="SH3" evidence="5">
    <location>
        <begin position="415"/>
        <end position="476"/>
    </location>
</feature>
<dbReference type="SMART" id="SM00326">
    <property type="entry name" value="SH3"/>
    <property type="match status" value="1"/>
</dbReference>
<evidence type="ECO:0000256" key="1">
    <source>
        <dbReference type="ARBA" id="ARBA00022443"/>
    </source>
</evidence>
<gene>
    <name evidence="6" type="ORF">SCUCBS95973_004047</name>
</gene>
<feature type="compositionally biased region" description="Polar residues" evidence="3">
    <location>
        <begin position="263"/>
        <end position="277"/>
    </location>
</feature>
<dbReference type="Pfam" id="PF14604">
    <property type="entry name" value="SH3_9"/>
    <property type="match status" value="1"/>
</dbReference>
<feature type="region of interest" description="Disordered" evidence="3">
    <location>
        <begin position="469"/>
        <end position="640"/>
    </location>
</feature>
<accession>A0ABP0BLM0</accession>
<proteinExistence type="predicted"/>
<dbReference type="Proteomes" id="UP001642405">
    <property type="component" value="Unassembled WGS sequence"/>
</dbReference>
<feature type="compositionally biased region" description="Low complexity" evidence="3">
    <location>
        <begin position="64"/>
        <end position="101"/>
    </location>
</feature>